<evidence type="ECO:0000256" key="1">
    <source>
        <dbReference type="SAM" id="Coils"/>
    </source>
</evidence>
<dbReference type="AlphaFoldDB" id="A0A1I3SAC5"/>
<dbReference type="Proteomes" id="UP000199445">
    <property type="component" value="Unassembled WGS sequence"/>
</dbReference>
<dbReference type="NCBIfam" id="NF040697">
    <property type="entry name" value="VPA1267_fam"/>
    <property type="match status" value="1"/>
</dbReference>
<protein>
    <submittedName>
        <fullName evidence="2">Uncharacterized protein</fullName>
    </submittedName>
</protein>
<dbReference type="EMBL" id="FOSC01000003">
    <property type="protein sequence ID" value="SFJ55688.1"/>
    <property type="molecule type" value="Genomic_DNA"/>
</dbReference>
<dbReference type="OrthoDB" id="6118214at2"/>
<dbReference type="RefSeq" id="WP_091702481.1">
    <property type="nucleotide sequence ID" value="NZ_BMYN01000003.1"/>
</dbReference>
<accession>A0A1I3SAC5</accession>
<evidence type="ECO:0000313" key="3">
    <source>
        <dbReference type="Proteomes" id="UP000199445"/>
    </source>
</evidence>
<evidence type="ECO:0000313" key="2">
    <source>
        <dbReference type="EMBL" id="SFJ55688.1"/>
    </source>
</evidence>
<dbReference type="InterPro" id="IPR049841">
    <property type="entry name" value="VPA1267-like"/>
</dbReference>
<keyword evidence="1" id="KW-0175">Coiled coil</keyword>
<sequence length="146" mass="16342">MSNGQERARQNLSAFQSWVATQTDDDFKQIVFRGQLNRGEVAKAIGIGKSALRQNPAIKTALENLEQSLRDRGVLPELTETAQAQQSEPKRYDPSVNQRAMESRRLSVLEQENIELKARVATLEAKLKRYGELSEVLTEFGVAPDA</sequence>
<organism evidence="2 3">
    <name type="scientific">Marinobacter persicus</name>
    <dbReference type="NCBI Taxonomy" id="930118"/>
    <lineage>
        <taxon>Bacteria</taxon>
        <taxon>Pseudomonadati</taxon>
        <taxon>Pseudomonadota</taxon>
        <taxon>Gammaproteobacteria</taxon>
        <taxon>Pseudomonadales</taxon>
        <taxon>Marinobacteraceae</taxon>
        <taxon>Marinobacter</taxon>
    </lineage>
</organism>
<feature type="coiled-coil region" evidence="1">
    <location>
        <begin position="99"/>
        <end position="133"/>
    </location>
</feature>
<reference evidence="2 3" key="1">
    <citation type="submission" date="2016-10" db="EMBL/GenBank/DDBJ databases">
        <authorList>
            <person name="de Groot N.N."/>
        </authorList>
    </citation>
    <scope>NUCLEOTIDE SEQUENCE [LARGE SCALE GENOMIC DNA]</scope>
    <source>
        <strain evidence="2 3">IBRC-M 10445</strain>
    </source>
</reference>
<keyword evidence="3" id="KW-1185">Reference proteome</keyword>
<name>A0A1I3SAC5_9GAMM</name>
<proteinExistence type="predicted"/>
<gene>
    <name evidence="2" type="ORF">SAMN05216429_103268</name>
</gene>